<dbReference type="InterPro" id="IPR038239">
    <property type="entry name" value="Clp1_N_sf"/>
</dbReference>
<dbReference type="Pfam" id="PF16573">
    <property type="entry name" value="CLP1_N"/>
    <property type="match status" value="1"/>
</dbReference>
<dbReference type="OrthoDB" id="258143at2759"/>
<evidence type="ECO:0000259" key="3">
    <source>
        <dbReference type="Pfam" id="PF06807"/>
    </source>
</evidence>
<dbReference type="GO" id="GO:0031124">
    <property type="term" value="P:mRNA 3'-end processing"/>
    <property type="evidence" value="ECO:0007669"/>
    <property type="project" value="InterPro"/>
</dbReference>
<dbReference type="InterPro" id="IPR027417">
    <property type="entry name" value="P-loop_NTPase"/>
</dbReference>
<evidence type="ECO:0000313" key="6">
    <source>
        <dbReference type="EMBL" id="OAO17232.1"/>
    </source>
</evidence>
<dbReference type="InterPro" id="IPR032324">
    <property type="entry name" value="Clp1_N"/>
</dbReference>
<comment type="caution">
    <text evidence="6">The sequence shown here is derived from an EMBL/GenBank/DDBJ whole genome shotgun (WGS) entry which is preliminary data.</text>
</comment>
<evidence type="ECO:0000256" key="1">
    <source>
        <dbReference type="ARBA" id="ARBA00022741"/>
    </source>
</evidence>
<evidence type="ECO:0000313" key="7">
    <source>
        <dbReference type="Proteomes" id="UP000078348"/>
    </source>
</evidence>
<dbReference type="InterPro" id="IPR010655">
    <property type="entry name" value="Clp1_C"/>
</dbReference>
<dbReference type="Gene3D" id="2.60.120.1030">
    <property type="entry name" value="Clp1, DNA binding domain"/>
    <property type="match status" value="1"/>
</dbReference>
<proteinExistence type="predicted"/>
<dbReference type="Gene3D" id="3.40.50.300">
    <property type="entry name" value="P-loop containing nucleotide triphosphate hydrolases"/>
    <property type="match status" value="1"/>
</dbReference>
<dbReference type="GO" id="GO:0051731">
    <property type="term" value="F:polynucleotide 5'-hydroxyl-kinase activity"/>
    <property type="evidence" value="ECO:0007669"/>
    <property type="project" value="InterPro"/>
</dbReference>
<dbReference type="GO" id="GO:0005634">
    <property type="term" value="C:nucleus"/>
    <property type="evidence" value="ECO:0007669"/>
    <property type="project" value="TreeGrafter"/>
</dbReference>
<gene>
    <name evidence="6" type="ORF">AV274_1037</name>
</gene>
<dbReference type="Proteomes" id="UP000078348">
    <property type="component" value="Unassembled WGS sequence"/>
</dbReference>
<evidence type="ECO:0000259" key="5">
    <source>
        <dbReference type="Pfam" id="PF16575"/>
    </source>
</evidence>
<dbReference type="GO" id="GO:0005524">
    <property type="term" value="F:ATP binding"/>
    <property type="evidence" value="ECO:0007669"/>
    <property type="project" value="UniProtKB-KW"/>
</dbReference>
<sequence>MNALTYKIPAGRELRIVSYRNEKITVTTTPGSVEVNGAELMQTHTFVNRNFAIFSWFNTEVVVDGRCRSIYVSEDSLMPVYLDIHRQATRDILVLEVAPGGKRCRHKIQHKNLSSVLILGNANHGKFTLAQTLLEYAVRNGESPLFLDLDICSGNISVPGCLTACVMSKDSHYATYAQKMLLSPLVEFYGSTSCMDNPELFKHCLTSVASRVNERLANDEEVAHGGLIVDGGSWYKEDGSKPLLEEVVKLLAIDMILVIHDDQIYNEMKTLLPDCCVKIIPLSKGAISPSTPNEDTTTSLEYYFYGPSGTDAQLALPNELIRSMSELTVVTYPDREKLMHYDTFGPQETDEDQAALKLTSVPISELKNQILAVTDAKSVDDVKTASILGFVFVSMVDESQKKVRLVIPCGGDLPGTILLSGSIRWNLE</sequence>
<dbReference type="InterPro" id="IPR045116">
    <property type="entry name" value="Clp1/Grc3"/>
</dbReference>
<accession>A0A196SLZ3</accession>
<name>A0A196SLZ3_BLAHN</name>
<reference evidence="6 7" key="1">
    <citation type="submission" date="2016-05" db="EMBL/GenBank/DDBJ databases">
        <title>Nuclear genome of Blastocystis sp. subtype 1 NandII.</title>
        <authorList>
            <person name="Gentekaki E."/>
            <person name="Curtis B."/>
            <person name="Stairs C."/>
            <person name="Eme L."/>
            <person name="Herman E."/>
            <person name="Klimes V."/>
            <person name="Arias M.C."/>
            <person name="Elias M."/>
            <person name="Hilliou F."/>
            <person name="Klute M."/>
            <person name="Malik S.-B."/>
            <person name="Pightling A."/>
            <person name="Rachubinski R."/>
            <person name="Salas D."/>
            <person name="Schlacht A."/>
            <person name="Suga H."/>
            <person name="Archibald J."/>
            <person name="Ball S.G."/>
            <person name="Clark G."/>
            <person name="Dacks J."/>
            <person name="Van Der Giezen M."/>
            <person name="Tsaousis A."/>
            <person name="Roger A."/>
        </authorList>
    </citation>
    <scope>NUCLEOTIDE SEQUENCE [LARGE SCALE GENOMIC DNA]</scope>
    <source>
        <strain evidence="7">ATCC 50177 / NandII</strain>
    </source>
</reference>
<dbReference type="InterPro" id="IPR038238">
    <property type="entry name" value="Clp1_C_sf"/>
</dbReference>
<dbReference type="Pfam" id="PF16575">
    <property type="entry name" value="CLP1_P"/>
    <property type="match status" value="1"/>
</dbReference>
<feature type="domain" description="Clp1 P-loop" evidence="5">
    <location>
        <begin position="120"/>
        <end position="306"/>
    </location>
</feature>
<dbReference type="InterPro" id="IPR032319">
    <property type="entry name" value="CLP1_P"/>
</dbReference>
<organism evidence="6 7">
    <name type="scientific">Blastocystis sp. subtype 1 (strain ATCC 50177 / NandII)</name>
    <dbReference type="NCBI Taxonomy" id="478820"/>
    <lineage>
        <taxon>Eukaryota</taxon>
        <taxon>Sar</taxon>
        <taxon>Stramenopiles</taxon>
        <taxon>Bigyra</taxon>
        <taxon>Opalozoa</taxon>
        <taxon>Opalinata</taxon>
        <taxon>Blastocystidae</taxon>
        <taxon>Blastocystis</taxon>
    </lineage>
</organism>
<evidence type="ECO:0000259" key="4">
    <source>
        <dbReference type="Pfam" id="PF16573"/>
    </source>
</evidence>
<dbReference type="PANTHER" id="PTHR12755:SF6">
    <property type="entry name" value="POLYRIBONUCLEOTIDE 5'-HYDROXYL-KINASE CLP1"/>
    <property type="match status" value="1"/>
</dbReference>
<dbReference type="AlphaFoldDB" id="A0A196SLZ3"/>
<dbReference type="EMBL" id="LXWW01000040">
    <property type="protein sequence ID" value="OAO17232.1"/>
    <property type="molecule type" value="Genomic_DNA"/>
</dbReference>
<keyword evidence="7" id="KW-1185">Reference proteome</keyword>
<feature type="domain" description="Clp1 N-terminal" evidence="4">
    <location>
        <begin position="7"/>
        <end position="86"/>
    </location>
</feature>
<keyword evidence="1" id="KW-0547">Nucleotide-binding</keyword>
<dbReference type="Gene3D" id="2.40.30.330">
    <property type="entry name" value="Pre-mRNA cleavage complex subunit Clp1, C-terminal domain"/>
    <property type="match status" value="1"/>
</dbReference>
<dbReference type="Pfam" id="PF06807">
    <property type="entry name" value="Clp1"/>
    <property type="match status" value="1"/>
</dbReference>
<dbReference type="PANTHER" id="PTHR12755">
    <property type="entry name" value="CLEAVAGE/POLYADENYLATION FACTOR IA SUBUNIT CLP1P"/>
    <property type="match status" value="1"/>
</dbReference>
<keyword evidence="2" id="KW-0067">ATP-binding</keyword>
<evidence type="ECO:0000256" key="2">
    <source>
        <dbReference type="ARBA" id="ARBA00022840"/>
    </source>
</evidence>
<dbReference type="GO" id="GO:0006388">
    <property type="term" value="P:tRNA splicing, via endonucleolytic cleavage and ligation"/>
    <property type="evidence" value="ECO:0007669"/>
    <property type="project" value="TreeGrafter"/>
</dbReference>
<feature type="domain" description="Clp1 C-terminal" evidence="3">
    <location>
        <begin position="325"/>
        <end position="426"/>
    </location>
</feature>
<dbReference type="STRING" id="478820.A0A196SLZ3"/>
<protein>
    <submittedName>
        <fullName evidence="6">Pre-mRNA cleavage complex II protein Clp1</fullName>
    </submittedName>
</protein>